<evidence type="ECO:0000256" key="1">
    <source>
        <dbReference type="SAM" id="MobiDB-lite"/>
    </source>
</evidence>
<sequence>MSGSIQGPGSQPLTTTTIGAESGAALSKGVGKGAVGDAALNMLQSEKTVAQSQIEHRPALAKPVSPTKTSQSEAKTELAELNTISEEAEADVANLLKALKEGKLSPEQKQQLNSWGVDLEDTGNYLEMLKGKNLDNPKNQRFLLASMGQKQAEDVMSLRDPKVLQQALTDKYGKAGLAEQIKDLKSLGYNESQIKSMLTMASPHKVDAQLLSKYPAGTKEHKLASLGFNKNQMTELLALLKGGTTPKGSMVNNQFFRDLLGKAGFSKTEIDMLLATSDKNAMSKMIQHGQDFSKDQIDDFLVAGHLFKTMASKTNPVMPEHLDQLSMIFEVLTLLHKMGARERQTSRLTRQIAYDGAKKAIEDQADEIRKAATKTMVAEVVGGAMSITGGMASIGGAVGGGPKGGTGKTGSQNGKSGMAGKADDIELSNQKSSSKQKNNNSKGKGVKGNVDGQTQQPSAGGKTKNNTGKQSKDLEGQMNEASSQKADTKAEQQTIQNRQKTDIKRDQMKTDIKQNQQNDQVTTNSVKNAQTDGAGVPTKPGTGIRDGAAGRAGQVRQNTQVNNGKMNPNHSRYDKSPGQSSVTGKRIPSQRELDVKEFRSGNYNRDGKQMNWKNFQEAKYGKGNFEKKAQAKTEQQTGVGRSNNQLGSKDNAKQPTGTNNRQTQANKQKADLENQQANGKTSNKQAEDNQQMSLQDRKKAELKRVNERFGGKSDSEGGTSGKISGTSTPTVGGKTNTTKGGGQGKSGQGKSDKAEFEQANMKQESAKGDKKSADSKADKAKKDAKAGDAAKKADMEQAQMESAQMQRRTTIAQGFGQVLNGLGQVTSGIIKYQAAEHNARERELQAVQKAYENAATSSGEMMQNHHELVKNALGKFEEIERTTADTLRNLARG</sequence>
<dbReference type="AlphaFoldDB" id="A0A2H9T956"/>
<feature type="compositionally biased region" description="Low complexity" evidence="1">
    <location>
        <begin position="721"/>
        <end position="738"/>
    </location>
</feature>
<feature type="compositionally biased region" description="Polar residues" evidence="1">
    <location>
        <begin position="513"/>
        <end position="531"/>
    </location>
</feature>
<feature type="region of interest" description="Disordered" evidence="1">
    <location>
        <begin position="48"/>
        <end position="76"/>
    </location>
</feature>
<protein>
    <submittedName>
        <fullName evidence="2">Uncharacterized protein</fullName>
    </submittedName>
</protein>
<proteinExistence type="predicted"/>
<evidence type="ECO:0000313" key="2">
    <source>
        <dbReference type="EMBL" id="PJE79762.1"/>
    </source>
</evidence>
<feature type="compositionally biased region" description="Polar residues" evidence="1">
    <location>
        <begin position="555"/>
        <end position="570"/>
    </location>
</feature>
<gene>
    <name evidence="2" type="ORF">CI610_01264</name>
</gene>
<feature type="compositionally biased region" description="Basic and acidic residues" evidence="1">
    <location>
        <begin position="695"/>
        <end position="715"/>
    </location>
</feature>
<feature type="compositionally biased region" description="Polar residues" evidence="1">
    <location>
        <begin position="451"/>
        <end position="469"/>
    </location>
</feature>
<accession>A0A2H9T956</accession>
<feature type="compositionally biased region" description="Polar residues" evidence="1">
    <location>
        <begin position="479"/>
        <end position="498"/>
    </location>
</feature>
<organism evidence="2">
    <name type="scientific">invertebrate metagenome</name>
    <dbReference type="NCBI Taxonomy" id="1711999"/>
    <lineage>
        <taxon>unclassified sequences</taxon>
        <taxon>metagenomes</taxon>
        <taxon>organismal metagenomes</taxon>
    </lineage>
</organism>
<feature type="compositionally biased region" description="Basic and acidic residues" evidence="1">
    <location>
        <begin position="499"/>
        <end position="512"/>
    </location>
</feature>
<dbReference type="EMBL" id="NSIT01000049">
    <property type="protein sequence ID" value="PJE79762.1"/>
    <property type="molecule type" value="Genomic_DNA"/>
</dbReference>
<feature type="region of interest" description="Disordered" evidence="1">
    <location>
        <begin position="427"/>
        <end position="803"/>
    </location>
</feature>
<feature type="region of interest" description="Disordered" evidence="1">
    <location>
        <begin position="402"/>
        <end position="421"/>
    </location>
</feature>
<feature type="compositionally biased region" description="Basic and acidic residues" evidence="1">
    <location>
        <begin position="764"/>
        <end position="795"/>
    </location>
</feature>
<reference evidence="2" key="1">
    <citation type="journal article" date="2017" name="Appl. Environ. Microbiol.">
        <title>Molecular characterization of an Endozoicomonas-like organism causing infection in king scallop Pecten maximus L.</title>
        <authorList>
            <person name="Cano I."/>
            <person name="van Aerle R."/>
            <person name="Ross S."/>
            <person name="Verner-Jeffreys D.W."/>
            <person name="Paley R.K."/>
            <person name="Rimmer G."/>
            <person name="Ryder D."/>
            <person name="Hooper P."/>
            <person name="Stone D."/>
            <person name="Feist S.W."/>
        </authorList>
    </citation>
    <scope>NUCLEOTIDE SEQUENCE</scope>
</reference>
<feature type="compositionally biased region" description="Basic and acidic residues" evidence="1">
    <location>
        <begin position="589"/>
        <end position="599"/>
    </location>
</feature>
<comment type="caution">
    <text evidence="2">The sequence shown here is derived from an EMBL/GenBank/DDBJ whole genome shotgun (WGS) entry which is preliminary data.</text>
</comment>
<name>A0A2H9T956_9ZZZZ</name>
<feature type="compositionally biased region" description="Polar residues" evidence="1">
    <location>
        <begin position="632"/>
        <end position="694"/>
    </location>
</feature>
<feature type="compositionally biased region" description="Low complexity" evidence="1">
    <location>
        <begin position="428"/>
        <end position="450"/>
    </location>
</feature>